<dbReference type="InterPro" id="IPR051908">
    <property type="entry name" value="Ribosomal_N-acetyltransferase"/>
</dbReference>
<dbReference type="CDD" id="cd04301">
    <property type="entry name" value="NAT_SF"/>
    <property type="match status" value="1"/>
</dbReference>
<reference evidence="2" key="1">
    <citation type="journal article" date="2014" name="Genome Biol. Evol.">
        <title>Pangenome evidence for extensive interdomain horizontal transfer affecting lineage core and shell genes in uncultured planktonic thaumarchaeota and euryarchaeota.</title>
        <authorList>
            <person name="Deschamps P."/>
            <person name="Zivanovic Y."/>
            <person name="Moreira D."/>
            <person name="Rodriguez-Valera F."/>
            <person name="Lopez-Garcia P."/>
        </authorList>
    </citation>
    <scope>NUCLEOTIDE SEQUENCE</scope>
</reference>
<dbReference type="Pfam" id="PF13302">
    <property type="entry name" value="Acetyltransf_3"/>
    <property type="match status" value="1"/>
</dbReference>
<sequence length="175" mass="19821">MELRQIGLDDAEELFAAVDANRGYLREWLPWLDGTNSVEDEVSFITTTLEEYGRGDGVLYAIRLEGNLVGTISLNWIDWANKGCGIGYWVSDEHAGQGIATRCCIRLMEHCFDDLGIHRLVLEAATENFPSRAIAERLGMRLEGITKDREWLYDHYVDAALYAITAPEWRAHNQG</sequence>
<dbReference type="AlphaFoldDB" id="A0A075FJF0"/>
<organism evidence="2">
    <name type="scientific">uncultured marine group II/III euryarchaeote AD1000_12_F09</name>
    <dbReference type="NCBI Taxonomy" id="1457727"/>
    <lineage>
        <taxon>Archaea</taxon>
        <taxon>Methanobacteriati</taxon>
        <taxon>Methanobacteriota</taxon>
        <taxon>environmental samples</taxon>
    </lineage>
</organism>
<dbReference type="PANTHER" id="PTHR43441:SF12">
    <property type="entry name" value="RIBOSOMAL N-ACETYLTRANSFERASE YDAF-RELATED"/>
    <property type="match status" value="1"/>
</dbReference>
<dbReference type="GO" id="GO:1990189">
    <property type="term" value="F:protein N-terminal-serine acetyltransferase activity"/>
    <property type="evidence" value="ECO:0007669"/>
    <property type="project" value="TreeGrafter"/>
</dbReference>
<proteinExistence type="predicted"/>
<dbReference type="InterPro" id="IPR000182">
    <property type="entry name" value="GNAT_dom"/>
</dbReference>
<feature type="domain" description="N-acetyltransferase" evidence="1">
    <location>
        <begin position="1"/>
        <end position="167"/>
    </location>
</feature>
<dbReference type="PROSITE" id="PS51186">
    <property type="entry name" value="GNAT"/>
    <property type="match status" value="1"/>
</dbReference>
<dbReference type="SUPFAM" id="SSF55729">
    <property type="entry name" value="Acyl-CoA N-acyltransferases (Nat)"/>
    <property type="match status" value="1"/>
</dbReference>
<gene>
    <name evidence="2" type="primary">rimL</name>
</gene>
<dbReference type="GO" id="GO:0005737">
    <property type="term" value="C:cytoplasm"/>
    <property type="evidence" value="ECO:0007669"/>
    <property type="project" value="TreeGrafter"/>
</dbReference>
<name>A0A075FJF0_9EURY</name>
<dbReference type="EMBL" id="KF900343">
    <property type="protein sequence ID" value="AIE91585.1"/>
    <property type="molecule type" value="Genomic_DNA"/>
</dbReference>
<protein>
    <submittedName>
        <fullName evidence="2">GCN5-related N-acetyltransferase (RimL)</fullName>
    </submittedName>
</protein>
<dbReference type="InterPro" id="IPR016181">
    <property type="entry name" value="Acyl_CoA_acyltransferase"/>
</dbReference>
<dbReference type="Gene3D" id="3.40.630.30">
    <property type="match status" value="1"/>
</dbReference>
<dbReference type="PANTHER" id="PTHR43441">
    <property type="entry name" value="RIBOSOMAL-PROTEIN-SERINE ACETYLTRANSFERASE"/>
    <property type="match status" value="1"/>
</dbReference>
<evidence type="ECO:0000259" key="1">
    <source>
        <dbReference type="PROSITE" id="PS51186"/>
    </source>
</evidence>
<keyword evidence="2" id="KW-0808">Transferase</keyword>
<dbReference type="GO" id="GO:0008999">
    <property type="term" value="F:protein-N-terminal-alanine acetyltransferase activity"/>
    <property type="evidence" value="ECO:0007669"/>
    <property type="project" value="TreeGrafter"/>
</dbReference>
<evidence type="ECO:0000313" key="2">
    <source>
        <dbReference type="EMBL" id="AIE91585.1"/>
    </source>
</evidence>
<accession>A0A075FJF0</accession>